<proteinExistence type="predicted"/>
<dbReference type="Proteomes" id="UP001290455">
    <property type="component" value="Unassembled WGS sequence"/>
</dbReference>
<dbReference type="RefSeq" id="WP_322444791.1">
    <property type="nucleotide sequence ID" value="NZ_JAXOFX010000001.1"/>
</dbReference>
<dbReference type="InterPro" id="IPR001130">
    <property type="entry name" value="TatD-like"/>
</dbReference>
<dbReference type="PANTHER" id="PTHR46124">
    <property type="entry name" value="D-AMINOACYL-TRNA DEACYLASE"/>
    <property type="match status" value="1"/>
</dbReference>
<keyword evidence="1 2" id="KW-0378">Hydrolase</keyword>
<dbReference type="PROSITE" id="PS01137">
    <property type="entry name" value="TATD_1"/>
    <property type="match status" value="1"/>
</dbReference>
<dbReference type="PANTHER" id="PTHR46124:SF2">
    <property type="entry name" value="D-AMINOACYL-TRNA DEACYLASE"/>
    <property type="match status" value="1"/>
</dbReference>
<dbReference type="Gene3D" id="3.20.20.140">
    <property type="entry name" value="Metal-dependent hydrolases"/>
    <property type="match status" value="1"/>
</dbReference>
<dbReference type="PIRSF" id="PIRSF005902">
    <property type="entry name" value="DNase_TatD"/>
    <property type="match status" value="1"/>
</dbReference>
<evidence type="ECO:0000313" key="2">
    <source>
        <dbReference type="EMBL" id="MDZ5470492.1"/>
    </source>
</evidence>
<accession>A0ABU5ITL2</accession>
<dbReference type="Pfam" id="PF01026">
    <property type="entry name" value="TatD_DNase"/>
    <property type="match status" value="1"/>
</dbReference>
<keyword evidence="3" id="KW-1185">Reference proteome</keyword>
<dbReference type="CDD" id="cd01310">
    <property type="entry name" value="TatD_DNAse"/>
    <property type="match status" value="1"/>
</dbReference>
<organism evidence="2 3">
    <name type="scientific">Robertmurraya mangrovi</name>
    <dbReference type="NCBI Taxonomy" id="3098077"/>
    <lineage>
        <taxon>Bacteria</taxon>
        <taxon>Bacillati</taxon>
        <taxon>Bacillota</taxon>
        <taxon>Bacilli</taxon>
        <taxon>Bacillales</taxon>
        <taxon>Bacillaceae</taxon>
        <taxon>Robertmurraya</taxon>
    </lineage>
</organism>
<sequence>MVKMIDSHIHLDLYQEEQLEQLLSSLDSIEALITVSFHLHSCKKNLLIASKTNKIKVAFGYHPEQSLPDEASTEELFQWIRQNQHRMIAIGEVGLPYYLRKEHPELKLEGYVELLERFVLLAKELDKPIILHAVYKDASIVCDLLEKHSVSKAHFHWFKGDSSTIRRMADNGYFISVTPDVCYEKEIQELVEMYPIDQLMVETDGPWPFEGPFHGKMTHPVMIQSSIRQISELLNMSEQQIVTIVRDNVRRFFCL</sequence>
<dbReference type="GO" id="GO:0016787">
    <property type="term" value="F:hydrolase activity"/>
    <property type="evidence" value="ECO:0007669"/>
    <property type="project" value="UniProtKB-KW"/>
</dbReference>
<dbReference type="InterPro" id="IPR032466">
    <property type="entry name" value="Metal_Hydrolase"/>
</dbReference>
<dbReference type="SUPFAM" id="SSF51556">
    <property type="entry name" value="Metallo-dependent hydrolases"/>
    <property type="match status" value="1"/>
</dbReference>
<reference evidence="2 3" key="1">
    <citation type="submission" date="2023-11" db="EMBL/GenBank/DDBJ databases">
        <title>Bacillus jintuensis, isolated from a mudflat on the Beibu Gulf coast.</title>
        <authorList>
            <person name="Li M."/>
        </authorList>
    </citation>
    <scope>NUCLEOTIDE SEQUENCE [LARGE SCALE GENOMIC DNA]</scope>
    <source>
        <strain evidence="2 3">31A1R</strain>
    </source>
</reference>
<evidence type="ECO:0000256" key="1">
    <source>
        <dbReference type="ARBA" id="ARBA00022801"/>
    </source>
</evidence>
<name>A0ABU5ITL2_9BACI</name>
<gene>
    <name evidence="2" type="ORF">SM124_01900</name>
</gene>
<dbReference type="EMBL" id="JAXOFX010000001">
    <property type="protein sequence ID" value="MDZ5470492.1"/>
    <property type="molecule type" value="Genomic_DNA"/>
</dbReference>
<protein>
    <submittedName>
        <fullName evidence="2">TatD family hydrolase</fullName>
    </submittedName>
</protein>
<evidence type="ECO:0000313" key="3">
    <source>
        <dbReference type="Proteomes" id="UP001290455"/>
    </source>
</evidence>
<comment type="caution">
    <text evidence="2">The sequence shown here is derived from an EMBL/GenBank/DDBJ whole genome shotgun (WGS) entry which is preliminary data.</text>
</comment>
<dbReference type="InterPro" id="IPR018228">
    <property type="entry name" value="DNase_TatD-rel_CS"/>
</dbReference>